<organism evidence="2 3">
    <name type="scientific">Halopseudomonas xinjiangensis</name>
    <dbReference type="NCBI Taxonomy" id="487184"/>
    <lineage>
        <taxon>Bacteria</taxon>
        <taxon>Pseudomonadati</taxon>
        <taxon>Pseudomonadota</taxon>
        <taxon>Gammaproteobacteria</taxon>
        <taxon>Pseudomonadales</taxon>
        <taxon>Pseudomonadaceae</taxon>
        <taxon>Halopseudomonas</taxon>
    </lineage>
</organism>
<dbReference type="STRING" id="487184.SAMN05216421_0888"/>
<dbReference type="RefSeq" id="WP_231701536.1">
    <property type="nucleotide sequence ID" value="NZ_LT629736.1"/>
</dbReference>
<gene>
    <name evidence="2" type="ORF">SAMN05216421_0888</name>
</gene>
<proteinExistence type="predicted"/>
<dbReference type="PROSITE" id="PS51318">
    <property type="entry name" value="TAT"/>
    <property type="match status" value="1"/>
</dbReference>
<keyword evidence="3" id="KW-1185">Reference proteome</keyword>
<dbReference type="EMBL" id="LT629736">
    <property type="protein sequence ID" value="SDS09014.1"/>
    <property type="molecule type" value="Genomic_DNA"/>
</dbReference>
<sequence length="494" mass="52620">MMSTDTPNASRRNLLKGSVALAVAAPFVGTLQAFATRQAHAANPLPPIAGPYGSLRPVKDMATGLELLQLPPGFNYKSFSWAGDVMSDGQPVPGKHDGMGVVGVSRGRRGREIVLIRNHEVGGSASRIPAPAIYDQVSLANGQQPGGGNTTIRFPYGIGQDVRTEPSLGGTLVNCAGGVTPWGTWLSCEETITDLTSSGGLKHGYVFEVRPEADKTTGQPIVAMGRFKHEAVCVDPRTSIVYQTEDQRNVAGYYRFIPENRSMRPAALEEGGRLQAARVKGLSGAMLLAPEVGDEYQLEWVDIAEPDADPQGSQSGPYVQARAAGGLTMSRGEGIWYHRGKAYIVDTSAGRDSQGREGQGEGCVWMHDLRTDRITCIFASNDNVIANNPDNVTVSPRGGVLLCEDGGGVLDEYGFGERLIGLTGSGEPYIFAKNNIVFNDVEAAAAGKNVAGGDYRNKEFAGACFDPTGHFLFVNAQTPGITFAIWGPWKRGSL</sequence>
<evidence type="ECO:0000256" key="1">
    <source>
        <dbReference type="SAM" id="SignalP"/>
    </source>
</evidence>
<dbReference type="AlphaFoldDB" id="A0A1H1PD14"/>
<dbReference type="Proteomes" id="UP000243207">
    <property type="component" value="Chromosome I"/>
</dbReference>
<dbReference type="PANTHER" id="PTHR35399:SF4">
    <property type="entry name" value="MEMBRANE PROTEIN"/>
    <property type="match status" value="1"/>
</dbReference>
<evidence type="ECO:0000313" key="3">
    <source>
        <dbReference type="Proteomes" id="UP000243207"/>
    </source>
</evidence>
<evidence type="ECO:0000313" key="2">
    <source>
        <dbReference type="EMBL" id="SDS09014.1"/>
    </source>
</evidence>
<accession>A0A1H1PD14</accession>
<protein>
    <recommendedName>
        <fullName evidence="4">Phosphatase</fullName>
    </recommendedName>
</protein>
<dbReference type="InterPro" id="IPR006311">
    <property type="entry name" value="TAT_signal"/>
</dbReference>
<dbReference type="InterPro" id="IPR008557">
    <property type="entry name" value="PhoX"/>
</dbReference>
<dbReference type="PANTHER" id="PTHR35399">
    <property type="entry name" value="SLR8030 PROTEIN"/>
    <property type="match status" value="1"/>
</dbReference>
<feature type="chain" id="PRO_5009256483" description="Phosphatase" evidence="1">
    <location>
        <begin position="36"/>
        <end position="494"/>
    </location>
</feature>
<keyword evidence="1" id="KW-0732">Signal</keyword>
<evidence type="ECO:0008006" key="4">
    <source>
        <dbReference type="Google" id="ProtNLM"/>
    </source>
</evidence>
<dbReference type="Pfam" id="PF05787">
    <property type="entry name" value="PhoX"/>
    <property type="match status" value="1"/>
</dbReference>
<reference evidence="3" key="1">
    <citation type="submission" date="2016-10" db="EMBL/GenBank/DDBJ databases">
        <authorList>
            <person name="Varghese N."/>
            <person name="Submissions S."/>
        </authorList>
    </citation>
    <scope>NUCLEOTIDE SEQUENCE [LARGE SCALE GENOMIC DNA]</scope>
    <source>
        <strain evidence="3">NRRL B-51270</strain>
    </source>
</reference>
<feature type="signal peptide" evidence="1">
    <location>
        <begin position="1"/>
        <end position="35"/>
    </location>
</feature>
<name>A0A1H1PD14_9GAMM</name>